<dbReference type="RefSeq" id="WP_232524037.1">
    <property type="nucleotide sequence ID" value="NZ_JBHTCT010000038.1"/>
</dbReference>
<reference evidence="2" key="1">
    <citation type="journal article" date="2019" name="Int. J. Syst. Evol. Microbiol.">
        <title>The Global Catalogue of Microorganisms (GCM) 10K type strain sequencing project: providing services to taxonomists for standard genome sequencing and annotation.</title>
        <authorList>
            <consortium name="The Broad Institute Genomics Platform"/>
            <consortium name="The Broad Institute Genome Sequencing Center for Infectious Disease"/>
            <person name="Wu L."/>
            <person name="Ma J."/>
        </authorList>
    </citation>
    <scope>NUCLEOTIDE SEQUENCE [LARGE SCALE GENOMIC DNA]</scope>
    <source>
        <strain evidence="2">JCM 4738</strain>
    </source>
</reference>
<comment type="caution">
    <text evidence="1">The sequence shown here is derived from an EMBL/GenBank/DDBJ whole genome shotgun (WGS) entry which is preliminary data.</text>
</comment>
<organism evidence="1 2">
    <name type="scientific">Bhargavaea changchunensis</name>
    <dbReference type="NCBI Taxonomy" id="2134037"/>
    <lineage>
        <taxon>Bacteria</taxon>
        <taxon>Bacillati</taxon>
        <taxon>Bacillota</taxon>
        <taxon>Bacilli</taxon>
        <taxon>Bacillales</taxon>
        <taxon>Caryophanaceae</taxon>
        <taxon>Bhargavaea</taxon>
    </lineage>
</organism>
<proteinExistence type="predicted"/>
<dbReference type="Proteomes" id="UP001596483">
    <property type="component" value="Unassembled WGS sequence"/>
</dbReference>
<keyword evidence="2" id="KW-1185">Reference proteome</keyword>
<evidence type="ECO:0000313" key="2">
    <source>
        <dbReference type="Proteomes" id="UP001596483"/>
    </source>
</evidence>
<accession>A0ABW2NH12</accession>
<protein>
    <submittedName>
        <fullName evidence="1">Uncharacterized protein</fullName>
    </submittedName>
</protein>
<evidence type="ECO:0000313" key="1">
    <source>
        <dbReference type="EMBL" id="MFC7366652.1"/>
    </source>
</evidence>
<sequence>MKKIYVSIVTILIISLFSLVSFEAYAQPKHCPVLSELERTSLKDKKEVIEALNTLIPKTYGTGLEELPDLYAKWNVVTAKPFPNTVGNKIEEDYFGMAKTFCGKEIAEKSWLVRLDFPKAPGADLAQGQIFLAKSKEKGWFVWFRYH</sequence>
<dbReference type="EMBL" id="JBHTCT010000038">
    <property type="protein sequence ID" value="MFC7366652.1"/>
    <property type="molecule type" value="Genomic_DNA"/>
</dbReference>
<name>A0ABW2NH12_9BACL</name>
<gene>
    <name evidence="1" type="ORF">ACFQQH_16090</name>
</gene>